<keyword evidence="2" id="KW-0813">Transport</keyword>
<comment type="subcellular location">
    <subcellularLocation>
        <location evidence="1">Virion</location>
    </subcellularLocation>
</comment>
<dbReference type="InterPro" id="IPR000603">
    <property type="entry name" value="MPV"/>
</dbReference>
<dbReference type="Gene3D" id="2.60.120.20">
    <property type="match status" value="2"/>
</dbReference>
<reference evidence="5" key="1">
    <citation type="submission" date="2023-08" db="EMBL/GenBank/DDBJ databases">
        <title>Complete sequence, genome organization and molecular detection Rehmannia torradovirus virus, a new putative torradovirus infecting Rehmannia glutinosa in China.</title>
        <authorList>
            <person name="Qin Y."/>
            <person name="Wen Y."/>
            <person name="Gao S."/>
            <person name="Li S."/>
            <person name="Liu Y."/>
            <person name="Wang F."/>
            <person name="Lu S."/>
            <person name="Yang J."/>
            <person name="Li X."/>
            <person name="Qi W."/>
            <person name="Wang F."/>
            <person name="Lu C."/>
        </authorList>
    </citation>
    <scope>NUCLEOTIDE SEQUENCE</scope>
    <source>
        <strain evidence="5">ReTV-Rg-2020-57</strain>
    </source>
</reference>
<dbReference type="SUPFAM" id="SSF88633">
    <property type="entry name" value="Positive stranded ssRNA viruses"/>
    <property type="match status" value="1"/>
</dbReference>
<name>A0AA96KRK1_9SECO</name>
<protein>
    <submittedName>
        <fullName evidence="5">Polyprotein</fullName>
    </submittedName>
</protein>
<evidence type="ECO:0000256" key="3">
    <source>
        <dbReference type="ARBA" id="ARBA00022844"/>
    </source>
</evidence>
<organism evidence="5">
    <name type="scientific">Rehmannia torradovirus</name>
    <dbReference type="NCBI Taxonomy" id="3078460"/>
    <lineage>
        <taxon>Viruses</taxon>
        <taxon>Riboviria</taxon>
        <taxon>Orthornavirae</taxon>
        <taxon>Pisuviricota</taxon>
        <taxon>Pisoniviricetes</taxon>
        <taxon>Picornavirales</taxon>
        <taxon>Secoviridae</taxon>
        <taxon>Torradovirus</taxon>
    </lineage>
</organism>
<keyword evidence="3" id="KW-0946">Virion</keyword>
<dbReference type="EMBL" id="OR453972">
    <property type="protein sequence ID" value="WNO30103.1"/>
    <property type="molecule type" value="Genomic_RNA"/>
</dbReference>
<dbReference type="InterPro" id="IPR029053">
    <property type="entry name" value="Viral_coat"/>
</dbReference>
<sequence>MATSISSSSGPPIRQQDEAVTRAIQTMFDNYNKGKLASQRSAGMGCMVLARATSSETVHTRLYEQKEQRMVASSWNSVKAAFGYKQDHASLYFHLHGVLFMVVPHLPPGSTGTLELQLNCTNDLMNPTVAQREIDLTKGPQAVYMAPDFTLPFTIDDLYFYYSLCIRETSATIPCSVLAFWRQSVDRKTACYEPQRTQDWMVRRLASPGMLRSKEHAQALIAAGYGSQEPVPRSLFAPDGSQMRIEQEVVGGSENKLQRIGNAPSAQPVLSGTALAALRERSNSMRVQAHWNGEQDNPTPSRTSFDMMAQPTIKNKPVAFFSGMTAQVDIPMVAQTDTPVVAANVVHQDVSAGSAFRVEGASFGGMATHLESQQATTGLGFSSAMFDFTKGSQDLQVVNAQLEQPAIVSCKEPFLAAKQIFKWDVKDPSPKQLTSIVLPWHLNTAASDFTIGPNMLSYFDAAVIEFSSHIIVPETIGANGELIMVWDEGDYLSSGINLNQATLSALPSTRVSAFSLSQSKEVIALTFTPKGLGEYLPLDSGHEGAEIGSLRVFVYFPLVTESTVRSFDCSLYVFARVLATNIMQPPRQLAQVDFGMKASSTFFPVVPVNQLLLSTQLDSTMKEGSGYFITFSPSSVFMQFGIMQPSLLCNIASNCHWWKGDCVFELHVNRTAFHSGVLVVGFGSVNSTLKQAKEIFSLTHTVCNLKHSQTFLIRATFSSWNGKNFLSAGRKESLPRPDHKARQRIFIAISEPLQSTRPGLKTVGMTFTLKSIENCELGGSVPLKPLFGHVAKGSSGLDFFFSEASRFDAERQTNPATRDLAPLNGMEQEAQVQISPREKFTYFMAQYIFKPPSEGRVLVLPCAPWSFNFQKEESILAVITNPLVSMCSSFAYWRGALRYRLVFHKQHDFYGSTTVQVLLESTGFPKAPGFYKGELPLSAGGGSHWCFNLGPNSESFAFEVEDDEYFSRRYTRQRDLGTAVSRMSTLCDRHGNLVFYLPPAESYTYAELYISAGPDFNFSVSHPPVATTEKASGKMEGSVYKLLPAGTGVYEEVR</sequence>
<evidence type="ECO:0000256" key="2">
    <source>
        <dbReference type="ARBA" id="ARBA00022448"/>
    </source>
</evidence>
<proteinExistence type="predicted"/>
<dbReference type="GO" id="GO:0044423">
    <property type="term" value="C:virion component"/>
    <property type="evidence" value="ECO:0007669"/>
    <property type="project" value="UniProtKB-KW"/>
</dbReference>
<dbReference type="Pfam" id="PF00803">
    <property type="entry name" value="3A"/>
    <property type="match status" value="1"/>
</dbReference>
<dbReference type="GO" id="GO:0046740">
    <property type="term" value="P:transport of virus in host, cell to cell"/>
    <property type="evidence" value="ECO:0007669"/>
    <property type="project" value="UniProtKB-KW"/>
</dbReference>
<accession>A0AA96KRK1</accession>
<evidence type="ECO:0000256" key="1">
    <source>
        <dbReference type="ARBA" id="ARBA00004328"/>
    </source>
</evidence>
<evidence type="ECO:0000256" key="4">
    <source>
        <dbReference type="ARBA" id="ARBA00023031"/>
    </source>
</evidence>
<keyword evidence="4" id="KW-0916">Viral movement protein</keyword>
<evidence type="ECO:0000313" key="5">
    <source>
        <dbReference type="EMBL" id="WNO30103.1"/>
    </source>
</evidence>